<gene>
    <name evidence="1" type="ORF">NC998_26805</name>
</gene>
<organism evidence="1 2">
    <name type="scientific">Trichocoleus desertorum GB2-A4</name>
    <dbReference type="NCBI Taxonomy" id="2933944"/>
    <lineage>
        <taxon>Bacteria</taxon>
        <taxon>Bacillati</taxon>
        <taxon>Cyanobacteriota</taxon>
        <taxon>Cyanophyceae</taxon>
        <taxon>Leptolyngbyales</taxon>
        <taxon>Trichocoleusaceae</taxon>
        <taxon>Trichocoleus</taxon>
    </lineage>
</organism>
<accession>A0ABV0JFZ2</accession>
<name>A0ABV0JFZ2_9CYAN</name>
<comment type="caution">
    <text evidence="1">The sequence shown here is derived from an EMBL/GenBank/DDBJ whole genome shotgun (WGS) entry which is preliminary data.</text>
</comment>
<proteinExistence type="predicted"/>
<dbReference type="Proteomes" id="UP001464891">
    <property type="component" value="Unassembled WGS sequence"/>
</dbReference>
<protein>
    <submittedName>
        <fullName evidence="1">Uncharacterized protein</fullName>
    </submittedName>
</protein>
<evidence type="ECO:0000313" key="2">
    <source>
        <dbReference type="Proteomes" id="UP001464891"/>
    </source>
</evidence>
<evidence type="ECO:0000313" key="1">
    <source>
        <dbReference type="EMBL" id="MEP0820704.1"/>
    </source>
</evidence>
<sequence length="90" mass="10445">MTTEFVGGWLHPFAGSDADIGAIWYFASKQCGEATGRRQEASEDHRLMYRNLVKTRLRVDDNLLHLARSDDEIYAELVSRYAQRNKRQLK</sequence>
<keyword evidence="2" id="KW-1185">Reference proteome</keyword>
<reference evidence="1 2" key="1">
    <citation type="submission" date="2022-04" db="EMBL/GenBank/DDBJ databases">
        <title>Positive selection, recombination, and allopatry shape intraspecific diversity of widespread and dominant cyanobacteria.</title>
        <authorList>
            <person name="Wei J."/>
            <person name="Shu W."/>
            <person name="Hu C."/>
        </authorList>
    </citation>
    <scope>NUCLEOTIDE SEQUENCE [LARGE SCALE GENOMIC DNA]</scope>
    <source>
        <strain evidence="1 2">GB2-A4</strain>
    </source>
</reference>
<dbReference type="EMBL" id="JAMPKM010000040">
    <property type="protein sequence ID" value="MEP0820704.1"/>
    <property type="molecule type" value="Genomic_DNA"/>
</dbReference>